<feature type="domain" description="GGDEF" evidence="4">
    <location>
        <begin position="327"/>
        <end position="457"/>
    </location>
</feature>
<dbReference type="InterPro" id="IPR043128">
    <property type="entry name" value="Rev_trsase/Diguanyl_cyclase"/>
</dbReference>
<dbReference type="InterPro" id="IPR050469">
    <property type="entry name" value="Diguanylate_Cyclase"/>
</dbReference>
<dbReference type="InterPro" id="IPR029787">
    <property type="entry name" value="Nucleotide_cyclase"/>
</dbReference>
<feature type="transmembrane region" description="Helical" evidence="3">
    <location>
        <begin position="102"/>
        <end position="121"/>
    </location>
</feature>
<dbReference type="InterPro" id="IPR000160">
    <property type="entry name" value="GGDEF_dom"/>
</dbReference>
<dbReference type="Pfam" id="PF00990">
    <property type="entry name" value="GGDEF"/>
    <property type="match status" value="1"/>
</dbReference>
<comment type="caution">
    <text evidence="5">The sequence shown here is derived from an EMBL/GenBank/DDBJ whole genome shotgun (WGS) entry which is preliminary data.</text>
</comment>
<reference evidence="5" key="2">
    <citation type="submission" date="2021-04" db="EMBL/GenBank/DDBJ databases">
        <authorList>
            <person name="Gilroy R."/>
        </authorList>
    </citation>
    <scope>NUCLEOTIDE SEQUENCE</scope>
    <source>
        <strain evidence="5">ChiW4-1371</strain>
    </source>
</reference>
<dbReference type="EC" id="2.7.7.65" evidence="1"/>
<organism evidence="5 6">
    <name type="scientific">Candidatus Mucispirillum faecigallinarum</name>
    <dbReference type="NCBI Taxonomy" id="2838699"/>
    <lineage>
        <taxon>Bacteria</taxon>
        <taxon>Pseudomonadati</taxon>
        <taxon>Deferribacterota</taxon>
        <taxon>Deferribacteres</taxon>
        <taxon>Deferribacterales</taxon>
        <taxon>Mucispirillaceae</taxon>
        <taxon>Mucispirillum</taxon>
    </lineage>
</organism>
<dbReference type="NCBIfam" id="TIGR00254">
    <property type="entry name" value="GGDEF"/>
    <property type="match status" value="1"/>
</dbReference>
<dbReference type="EMBL" id="DXAQ01000097">
    <property type="protein sequence ID" value="HIZ89538.1"/>
    <property type="molecule type" value="Genomic_DNA"/>
</dbReference>
<dbReference type="GO" id="GO:1902201">
    <property type="term" value="P:negative regulation of bacterial-type flagellum-dependent cell motility"/>
    <property type="evidence" value="ECO:0007669"/>
    <property type="project" value="TreeGrafter"/>
</dbReference>
<dbReference type="PROSITE" id="PS50887">
    <property type="entry name" value="GGDEF"/>
    <property type="match status" value="1"/>
</dbReference>
<evidence type="ECO:0000259" key="4">
    <source>
        <dbReference type="PROSITE" id="PS50887"/>
    </source>
</evidence>
<feature type="transmembrane region" description="Helical" evidence="3">
    <location>
        <begin position="64"/>
        <end position="82"/>
    </location>
</feature>
<evidence type="ECO:0000256" key="1">
    <source>
        <dbReference type="ARBA" id="ARBA00012528"/>
    </source>
</evidence>
<keyword evidence="5" id="KW-0808">Transferase</keyword>
<feature type="transmembrane region" description="Helical" evidence="3">
    <location>
        <begin position="219"/>
        <end position="240"/>
    </location>
</feature>
<protein>
    <recommendedName>
        <fullName evidence="1">diguanylate cyclase</fullName>
        <ecNumber evidence="1">2.7.7.65</ecNumber>
    </recommendedName>
</protein>
<sequence length="458" mass="51271">MRQKMEKMKDKPLFYIEKISLFAALEFVLAFSGAGYLIPYGSATIMYIPVIAAAYLYGKGAGALIGAVFGITSIWKASMAGVSDFDALFSPFFSGNVLGSLYTALGSRILFGFTAGLIFSAAKNIKVNEYIKVITISVISQVLHACLVLMPMHFFFPEYAADNVSIKNTLISVNELIQVILISLVMAAVVYVSRNKRIAEIEKILDEGRQSYYTKRLKIEGAFFVSFLFFIILALMYHLHDMTLIVIDANNITLPNQARIMFINLQVQFLAGVAAISHIIGIFITSYRVYSVYHINNADKDLMTGLYSKSTAVDYGATVTANKKNFPDTYFIIFDIDNFKSINDTYGHLMGDKVIINTARFLEKHFGSSGLAARFGGDEFAVFVTRSLSRKDIEEKIKLFMSDTASINLGDNHEVTCSIGIVHIDKERKFDEVYKKADEMLYLVKTSGRNGYKFYEKM</sequence>
<comment type="catalytic activity">
    <reaction evidence="2">
        <text>2 GTP = 3',3'-c-di-GMP + 2 diphosphate</text>
        <dbReference type="Rhea" id="RHEA:24898"/>
        <dbReference type="ChEBI" id="CHEBI:33019"/>
        <dbReference type="ChEBI" id="CHEBI:37565"/>
        <dbReference type="ChEBI" id="CHEBI:58805"/>
        <dbReference type="EC" id="2.7.7.65"/>
    </reaction>
</comment>
<keyword evidence="3" id="KW-0472">Membrane</keyword>
<evidence type="ECO:0000313" key="6">
    <source>
        <dbReference type="Proteomes" id="UP000824176"/>
    </source>
</evidence>
<reference evidence="5" key="1">
    <citation type="journal article" date="2021" name="PeerJ">
        <title>Extensive microbial diversity within the chicken gut microbiome revealed by metagenomics and culture.</title>
        <authorList>
            <person name="Gilroy R."/>
            <person name="Ravi A."/>
            <person name="Getino M."/>
            <person name="Pursley I."/>
            <person name="Horton D.L."/>
            <person name="Alikhan N.F."/>
            <person name="Baker D."/>
            <person name="Gharbi K."/>
            <person name="Hall N."/>
            <person name="Watson M."/>
            <person name="Adriaenssens E.M."/>
            <person name="Foster-Nyarko E."/>
            <person name="Jarju S."/>
            <person name="Secka A."/>
            <person name="Antonio M."/>
            <person name="Oren A."/>
            <person name="Chaudhuri R.R."/>
            <person name="La Ragione R."/>
            <person name="Hildebrand F."/>
            <person name="Pallen M.J."/>
        </authorList>
    </citation>
    <scope>NUCLEOTIDE SEQUENCE</scope>
    <source>
        <strain evidence="5">ChiW4-1371</strain>
    </source>
</reference>
<feature type="transmembrane region" description="Helical" evidence="3">
    <location>
        <begin position="133"/>
        <end position="156"/>
    </location>
</feature>
<dbReference type="GO" id="GO:0052621">
    <property type="term" value="F:diguanylate cyclase activity"/>
    <property type="evidence" value="ECO:0007669"/>
    <property type="project" value="UniProtKB-EC"/>
</dbReference>
<dbReference type="PANTHER" id="PTHR45138:SF9">
    <property type="entry name" value="DIGUANYLATE CYCLASE DGCM-RELATED"/>
    <property type="match status" value="1"/>
</dbReference>
<evidence type="ECO:0000313" key="5">
    <source>
        <dbReference type="EMBL" id="HIZ89538.1"/>
    </source>
</evidence>
<feature type="transmembrane region" description="Helical" evidence="3">
    <location>
        <begin position="37"/>
        <end position="57"/>
    </location>
</feature>
<dbReference type="CDD" id="cd01949">
    <property type="entry name" value="GGDEF"/>
    <property type="match status" value="1"/>
</dbReference>
<keyword evidence="3" id="KW-0812">Transmembrane</keyword>
<proteinExistence type="predicted"/>
<name>A0A9D2GT25_9BACT</name>
<evidence type="ECO:0000256" key="2">
    <source>
        <dbReference type="ARBA" id="ARBA00034247"/>
    </source>
</evidence>
<dbReference type="AlphaFoldDB" id="A0A9D2GT25"/>
<gene>
    <name evidence="5" type="ORF">H9804_06310</name>
</gene>
<keyword evidence="3" id="KW-1133">Transmembrane helix</keyword>
<dbReference type="Gene3D" id="1.10.1760.20">
    <property type="match status" value="1"/>
</dbReference>
<dbReference type="Gene3D" id="3.30.70.270">
    <property type="match status" value="1"/>
</dbReference>
<feature type="transmembrane region" description="Helical" evidence="3">
    <location>
        <begin position="176"/>
        <end position="193"/>
    </location>
</feature>
<dbReference type="GO" id="GO:0043709">
    <property type="term" value="P:cell adhesion involved in single-species biofilm formation"/>
    <property type="evidence" value="ECO:0007669"/>
    <property type="project" value="TreeGrafter"/>
</dbReference>
<keyword evidence="5" id="KW-0548">Nucleotidyltransferase</keyword>
<feature type="transmembrane region" description="Helical" evidence="3">
    <location>
        <begin position="260"/>
        <end position="284"/>
    </location>
</feature>
<dbReference type="SUPFAM" id="SSF55073">
    <property type="entry name" value="Nucleotide cyclase"/>
    <property type="match status" value="1"/>
</dbReference>
<accession>A0A9D2GT25</accession>
<dbReference type="SMART" id="SM00267">
    <property type="entry name" value="GGDEF"/>
    <property type="match status" value="1"/>
</dbReference>
<dbReference type="GO" id="GO:0005886">
    <property type="term" value="C:plasma membrane"/>
    <property type="evidence" value="ECO:0007669"/>
    <property type="project" value="TreeGrafter"/>
</dbReference>
<dbReference type="PANTHER" id="PTHR45138">
    <property type="entry name" value="REGULATORY COMPONENTS OF SENSORY TRANSDUCTION SYSTEM"/>
    <property type="match status" value="1"/>
</dbReference>
<dbReference type="Proteomes" id="UP000824176">
    <property type="component" value="Unassembled WGS sequence"/>
</dbReference>
<feature type="transmembrane region" description="Helical" evidence="3">
    <location>
        <begin position="12"/>
        <end position="31"/>
    </location>
</feature>
<evidence type="ECO:0000256" key="3">
    <source>
        <dbReference type="SAM" id="Phobius"/>
    </source>
</evidence>